<dbReference type="InterPro" id="IPR015947">
    <property type="entry name" value="PUA-like_sf"/>
</dbReference>
<dbReference type="RefSeq" id="XP_005825046.1">
    <property type="nucleotide sequence ID" value="XM_005824989.1"/>
</dbReference>
<keyword evidence="1" id="KW-0732">Signal</keyword>
<dbReference type="EMBL" id="JH993052">
    <property type="protein sequence ID" value="EKX38066.1"/>
    <property type="molecule type" value="Genomic_DNA"/>
</dbReference>
<evidence type="ECO:0000313" key="4">
    <source>
        <dbReference type="EnsemblProtists" id="EKX38066"/>
    </source>
</evidence>
<dbReference type="GeneID" id="17294773"/>
<reference evidence="5" key="2">
    <citation type="submission" date="2012-11" db="EMBL/GenBank/DDBJ databases">
        <authorList>
            <person name="Kuo A."/>
            <person name="Curtis B.A."/>
            <person name="Tanifuji G."/>
            <person name="Burki F."/>
            <person name="Gruber A."/>
            <person name="Irimia M."/>
            <person name="Maruyama S."/>
            <person name="Arias M.C."/>
            <person name="Ball S.G."/>
            <person name="Gile G.H."/>
            <person name="Hirakawa Y."/>
            <person name="Hopkins J.F."/>
            <person name="Rensing S.A."/>
            <person name="Schmutz J."/>
            <person name="Symeonidi A."/>
            <person name="Elias M."/>
            <person name="Eveleigh R.J."/>
            <person name="Herman E.K."/>
            <person name="Klute M.J."/>
            <person name="Nakayama T."/>
            <person name="Obornik M."/>
            <person name="Reyes-Prieto A."/>
            <person name="Armbrust E.V."/>
            <person name="Aves S.J."/>
            <person name="Beiko R.G."/>
            <person name="Coutinho P."/>
            <person name="Dacks J.B."/>
            <person name="Durnford D.G."/>
            <person name="Fast N.M."/>
            <person name="Green B.R."/>
            <person name="Grisdale C."/>
            <person name="Hempe F."/>
            <person name="Henrissat B."/>
            <person name="Hoppner M.P."/>
            <person name="Ishida K.-I."/>
            <person name="Kim E."/>
            <person name="Koreny L."/>
            <person name="Kroth P.G."/>
            <person name="Liu Y."/>
            <person name="Malik S.-B."/>
            <person name="Maier U.G."/>
            <person name="McRose D."/>
            <person name="Mock T."/>
            <person name="Neilson J.A."/>
            <person name="Onodera N.T."/>
            <person name="Poole A.M."/>
            <person name="Pritham E.J."/>
            <person name="Richards T.A."/>
            <person name="Rocap G."/>
            <person name="Roy S.W."/>
            <person name="Sarai C."/>
            <person name="Schaack S."/>
            <person name="Shirato S."/>
            <person name="Slamovits C.H."/>
            <person name="Spencer D.F."/>
            <person name="Suzuki S."/>
            <person name="Worden A.Z."/>
            <person name="Zauner S."/>
            <person name="Barry K."/>
            <person name="Bell C."/>
            <person name="Bharti A.K."/>
            <person name="Crow J.A."/>
            <person name="Grimwood J."/>
            <person name="Kramer R."/>
            <person name="Lindquist E."/>
            <person name="Lucas S."/>
            <person name="Salamov A."/>
            <person name="McFadden G.I."/>
            <person name="Lane C.E."/>
            <person name="Keeling P.J."/>
            <person name="Gray M.W."/>
            <person name="Grigoriev I.V."/>
            <person name="Archibald J.M."/>
        </authorList>
    </citation>
    <scope>NUCLEOTIDE SEQUENCE</scope>
    <source>
        <strain evidence="5">CCMP2712</strain>
    </source>
</reference>
<dbReference type="EnsemblProtists" id="EKX38066">
    <property type="protein sequence ID" value="EKX38066"/>
    <property type="gene ID" value="GUITHDRAFT_165315"/>
</dbReference>
<dbReference type="InterPro" id="IPR003111">
    <property type="entry name" value="Lon_prtase_N"/>
</dbReference>
<dbReference type="OrthoDB" id="10518267at2759"/>
<dbReference type="SUPFAM" id="SSF88697">
    <property type="entry name" value="PUA domain-like"/>
    <property type="match status" value="1"/>
</dbReference>
<dbReference type="InterPro" id="IPR046336">
    <property type="entry name" value="Lon_prtase_N_sf"/>
</dbReference>
<dbReference type="Gene3D" id="2.30.130.40">
    <property type="entry name" value="LON domain-like"/>
    <property type="match status" value="1"/>
</dbReference>
<reference evidence="3 5" key="1">
    <citation type="journal article" date="2012" name="Nature">
        <title>Algal genomes reveal evolutionary mosaicism and the fate of nucleomorphs.</title>
        <authorList>
            <consortium name="DOE Joint Genome Institute"/>
            <person name="Curtis B.A."/>
            <person name="Tanifuji G."/>
            <person name="Burki F."/>
            <person name="Gruber A."/>
            <person name="Irimia M."/>
            <person name="Maruyama S."/>
            <person name="Arias M.C."/>
            <person name="Ball S.G."/>
            <person name="Gile G.H."/>
            <person name="Hirakawa Y."/>
            <person name="Hopkins J.F."/>
            <person name="Kuo A."/>
            <person name="Rensing S.A."/>
            <person name="Schmutz J."/>
            <person name="Symeonidi A."/>
            <person name="Elias M."/>
            <person name="Eveleigh R.J."/>
            <person name="Herman E.K."/>
            <person name="Klute M.J."/>
            <person name="Nakayama T."/>
            <person name="Obornik M."/>
            <person name="Reyes-Prieto A."/>
            <person name="Armbrust E.V."/>
            <person name="Aves S.J."/>
            <person name="Beiko R.G."/>
            <person name="Coutinho P."/>
            <person name="Dacks J.B."/>
            <person name="Durnford D.G."/>
            <person name="Fast N.M."/>
            <person name="Green B.R."/>
            <person name="Grisdale C.J."/>
            <person name="Hempel F."/>
            <person name="Henrissat B."/>
            <person name="Hoppner M.P."/>
            <person name="Ishida K."/>
            <person name="Kim E."/>
            <person name="Koreny L."/>
            <person name="Kroth P.G."/>
            <person name="Liu Y."/>
            <person name="Malik S.B."/>
            <person name="Maier U.G."/>
            <person name="McRose D."/>
            <person name="Mock T."/>
            <person name="Neilson J.A."/>
            <person name="Onodera N.T."/>
            <person name="Poole A.M."/>
            <person name="Pritham E.J."/>
            <person name="Richards T.A."/>
            <person name="Rocap G."/>
            <person name="Roy S.W."/>
            <person name="Sarai C."/>
            <person name="Schaack S."/>
            <person name="Shirato S."/>
            <person name="Slamovits C.H."/>
            <person name="Spencer D.F."/>
            <person name="Suzuki S."/>
            <person name="Worden A.Z."/>
            <person name="Zauner S."/>
            <person name="Barry K."/>
            <person name="Bell C."/>
            <person name="Bharti A.K."/>
            <person name="Crow J.A."/>
            <person name="Grimwood J."/>
            <person name="Kramer R."/>
            <person name="Lindquist E."/>
            <person name="Lucas S."/>
            <person name="Salamov A."/>
            <person name="McFadden G.I."/>
            <person name="Lane C.E."/>
            <person name="Keeling P.J."/>
            <person name="Gray M.W."/>
            <person name="Grigoriev I.V."/>
            <person name="Archibald J.M."/>
        </authorList>
    </citation>
    <scope>NUCLEOTIDE SEQUENCE</scope>
    <source>
        <strain evidence="3 5">CCMP2712</strain>
    </source>
</reference>
<feature type="non-terminal residue" evidence="3">
    <location>
        <position position="320"/>
    </location>
</feature>
<dbReference type="AlphaFoldDB" id="L1IP48"/>
<feature type="non-terminal residue" evidence="3">
    <location>
        <position position="1"/>
    </location>
</feature>
<evidence type="ECO:0000259" key="2">
    <source>
        <dbReference type="Pfam" id="PF02190"/>
    </source>
</evidence>
<dbReference type="Proteomes" id="UP000011087">
    <property type="component" value="Unassembled WGS sequence"/>
</dbReference>
<evidence type="ECO:0000313" key="3">
    <source>
        <dbReference type="EMBL" id="EKX38066.1"/>
    </source>
</evidence>
<evidence type="ECO:0000256" key="1">
    <source>
        <dbReference type="SAM" id="SignalP"/>
    </source>
</evidence>
<feature type="chain" id="PRO_5008770233" description="Lon N-terminal domain-containing protein" evidence="1">
    <location>
        <begin position="24"/>
        <end position="320"/>
    </location>
</feature>
<keyword evidence="5" id="KW-1185">Reference proteome</keyword>
<evidence type="ECO:0000313" key="5">
    <source>
        <dbReference type="Proteomes" id="UP000011087"/>
    </source>
</evidence>
<dbReference type="KEGG" id="gtt:GUITHDRAFT_165315"/>
<name>L1IP48_GUITC</name>
<reference evidence="4" key="3">
    <citation type="submission" date="2016-03" db="UniProtKB">
        <authorList>
            <consortium name="EnsemblProtists"/>
        </authorList>
    </citation>
    <scope>IDENTIFICATION</scope>
</reference>
<sequence>MPHCRLPVSSLVLAAFFSEMTDSFVLNSLPATGPSAGRRPYTCRTASTRVTTRCCTGDSDEVSISLRPSKRENTLPSAAMPCISVLPDRLILPGQKKQIHVYDQNNIEVLNTAMRVKDGYLCHVVVDPAALAERRFALCEFGVLLKVLSTSPSIHRNKYGERSDSIRAEVAGLRRVRVHEVFQKEPFLAANTTDTVMITQGEDSQVDPSLLDALNNCKRLRSELSLDSRGEAGEGDERRAELQSVSVVEDACWICSLLEEEGQELTSTEKIGLFGLASLRDSDGSKKLETLMEPDCLSLVSAGEKIIRDANNQLSAMKSL</sequence>
<dbReference type="PaxDb" id="55529-EKX38066"/>
<feature type="signal peptide" evidence="1">
    <location>
        <begin position="1"/>
        <end position="23"/>
    </location>
</feature>
<dbReference type="HOGENOM" id="CLU_870439_0_0_1"/>
<accession>L1IP48</accession>
<organism evidence="3">
    <name type="scientific">Guillardia theta (strain CCMP2712)</name>
    <name type="common">Cryptophyte</name>
    <dbReference type="NCBI Taxonomy" id="905079"/>
    <lineage>
        <taxon>Eukaryota</taxon>
        <taxon>Cryptophyceae</taxon>
        <taxon>Pyrenomonadales</taxon>
        <taxon>Geminigeraceae</taxon>
        <taxon>Guillardia</taxon>
    </lineage>
</organism>
<feature type="domain" description="Lon N-terminal" evidence="2">
    <location>
        <begin position="85"/>
        <end position="233"/>
    </location>
</feature>
<gene>
    <name evidence="3" type="ORF">GUITHDRAFT_165315</name>
</gene>
<proteinExistence type="predicted"/>
<dbReference type="Pfam" id="PF02190">
    <property type="entry name" value="LON_substr_bdg"/>
    <property type="match status" value="1"/>
</dbReference>
<protein>
    <recommendedName>
        <fullName evidence="2">Lon N-terminal domain-containing protein</fullName>
    </recommendedName>
</protein>